<gene>
    <name evidence="3" type="ORF">UXQ13_23235</name>
</gene>
<accession>A0ABU8ECQ7</accession>
<keyword evidence="3" id="KW-0808">Transferase</keyword>
<dbReference type="Pfam" id="PF08484">
    <property type="entry name" value="Methyltransf_14"/>
    <property type="match status" value="1"/>
</dbReference>
<organism evidence="3 4">
    <name type="scientific">Klenkia terrae</name>
    <dbReference type="NCBI Taxonomy" id="1052259"/>
    <lineage>
        <taxon>Bacteria</taxon>
        <taxon>Bacillati</taxon>
        <taxon>Actinomycetota</taxon>
        <taxon>Actinomycetes</taxon>
        <taxon>Geodermatophilales</taxon>
        <taxon>Geodermatophilaceae</taxon>
        <taxon>Klenkia</taxon>
    </lineage>
</organism>
<proteinExistence type="predicted"/>
<dbReference type="PANTHER" id="PTHR43861">
    <property type="entry name" value="TRANS-ACONITATE 2-METHYLTRANSFERASE-RELATED"/>
    <property type="match status" value="1"/>
</dbReference>
<feature type="domain" description="Methyltransferase putative zinc binding" evidence="1">
    <location>
        <begin position="9"/>
        <end position="63"/>
    </location>
</feature>
<name>A0ABU8ECQ7_9ACTN</name>
<evidence type="ECO:0000259" key="1">
    <source>
        <dbReference type="Pfam" id="PF08421"/>
    </source>
</evidence>
<keyword evidence="3" id="KW-0489">Methyltransferase</keyword>
<dbReference type="InterPro" id="IPR029063">
    <property type="entry name" value="SAM-dependent_MTases_sf"/>
</dbReference>
<dbReference type="InterPro" id="IPR038576">
    <property type="entry name" value="Methyltransf_Zn-bd_dom_put_sf"/>
</dbReference>
<feature type="domain" description="C-methyltransferase" evidence="2">
    <location>
        <begin position="242"/>
        <end position="398"/>
    </location>
</feature>
<keyword evidence="4" id="KW-1185">Reference proteome</keyword>
<dbReference type="RefSeq" id="WP_336393082.1">
    <property type="nucleotide sequence ID" value="NZ_JBAPLV010000051.1"/>
</dbReference>
<evidence type="ECO:0000313" key="3">
    <source>
        <dbReference type="EMBL" id="MEI4281407.1"/>
    </source>
</evidence>
<dbReference type="CDD" id="cd02440">
    <property type="entry name" value="AdoMet_MTases"/>
    <property type="match status" value="1"/>
</dbReference>
<dbReference type="GO" id="GO:0032259">
    <property type="term" value="P:methylation"/>
    <property type="evidence" value="ECO:0007669"/>
    <property type="project" value="UniProtKB-KW"/>
</dbReference>
<evidence type="ECO:0000313" key="4">
    <source>
        <dbReference type="Proteomes" id="UP001373496"/>
    </source>
</evidence>
<dbReference type="Gene3D" id="3.40.50.150">
    <property type="entry name" value="Vaccinia Virus protein VP39"/>
    <property type="match status" value="1"/>
</dbReference>
<dbReference type="SUPFAM" id="SSF53335">
    <property type="entry name" value="S-adenosyl-L-methionine-dependent methyltransferases"/>
    <property type="match status" value="1"/>
</dbReference>
<evidence type="ECO:0000259" key="2">
    <source>
        <dbReference type="Pfam" id="PF08484"/>
    </source>
</evidence>
<reference evidence="3 4" key="1">
    <citation type="submission" date="2024-03" db="EMBL/GenBank/DDBJ databases">
        <title>Draft genome sequence of Klenkia terrae.</title>
        <authorList>
            <person name="Duangmal K."/>
            <person name="Chantavorakit T."/>
        </authorList>
    </citation>
    <scope>NUCLEOTIDE SEQUENCE [LARGE SCALE GENOMIC DNA]</scope>
    <source>
        <strain evidence="3 4">JCM 17786</strain>
    </source>
</reference>
<dbReference type="Gene3D" id="3.40.50.720">
    <property type="entry name" value="NAD(P)-binding Rossmann-like Domain"/>
    <property type="match status" value="1"/>
</dbReference>
<dbReference type="Pfam" id="PF13489">
    <property type="entry name" value="Methyltransf_23"/>
    <property type="match status" value="1"/>
</dbReference>
<dbReference type="Pfam" id="PF08421">
    <property type="entry name" value="Methyltransf_13"/>
    <property type="match status" value="1"/>
</dbReference>
<comment type="caution">
    <text evidence="3">The sequence shown here is derived from an EMBL/GenBank/DDBJ whole genome shotgun (WGS) entry which is preliminary data.</text>
</comment>
<dbReference type="GO" id="GO:0008168">
    <property type="term" value="F:methyltransferase activity"/>
    <property type="evidence" value="ECO:0007669"/>
    <property type="project" value="UniProtKB-KW"/>
</dbReference>
<dbReference type="PANTHER" id="PTHR43861:SF5">
    <property type="entry name" value="BLL5978 PROTEIN"/>
    <property type="match status" value="1"/>
</dbReference>
<dbReference type="EC" id="2.1.1.-" evidence="3"/>
<dbReference type="EMBL" id="JBAPLV010000051">
    <property type="protein sequence ID" value="MEI4281407.1"/>
    <property type="molecule type" value="Genomic_DNA"/>
</dbReference>
<sequence length="404" mass="41528">MPDEPAGRCRSCRDAAVTTVLDLGHQPVADDLADSPDDARGAPRHRLAVGCCRSCGLVQLDALTPVLAHAAHGHGSAFSGTVLDHEAGWAAELMADLPPAGRVLDVGSGSGGLLRPFAAAGHQVLGWERDGALADQATAAGTTTTVRDGNVRGAAVPEFDLVLANHTLSHADDLDAAVEVLAGSLAPGGRLAVEFHSALGILLGGQVDVVCHAHRSYLSLTALTAALGRHGLTVTTARPLTLHGGVVRVQARSTAEGARPEGGVAEVLAAEAEAGLGDPAAWRPLADRTLRLPDALRDALAGLGDGVRVAGYGAPTRGTTLLNLCGLTASELPRTADRSPAKQGRFLPGAGTRVCAPEELAADPPDVVLVLVWPLREEVLAQLADLRARGTRFLFPLPTLELVP</sequence>
<protein>
    <submittedName>
        <fullName evidence="3">Class I SAM-dependent methyltransferase</fullName>
        <ecNumber evidence="3">2.1.1.-</ecNumber>
    </submittedName>
</protein>
<dbReference type="InterPro" id="IPR013691">
    <property type="entry name" value="MeTrfase_14"/>
</dbReference>
<dbReference type="InterPro" id="IPR013630">
    <property type="entry name" value="Methyltransf_Zn-bd_dom_put"/>
</dbReference>
<dbReference type="Proteomes" id="UP001373496">
    <property type="component" value="Unassembled WGS sequence"/>
</dbReference>
<dbReference type="Gene3D" id="6.20.50.110">
    <property type="entry name" value="Methyltransferase, zinc-binding domain"/>
    <property type="match status" value="1"/>
</dbReference>